<proteinExistence type="predicted"/>
<dbReference type="EMBL" id="JAPFFK010000007">
    <property type="protein sequence ID" value="KAJ6755512.1"/>
    <property type="molecule type" value="Genomic_DNA"/>
</dbReference>
<evidence type="ECO:0000313" key="2">
    <source>
        <dbReference type="Proteomes" id="UP001151532"/>
    </source>
</evidence>
<sequence>MKSQVELKIKIEVAAGPSPKAVALKIAQDLMATWIILDRSGKEDSTVAKRLLETIDPLIANSLVLNSSTGLVE</sequence>
<gene>
    <name evidence="1" type="ORF">OIU79_028009</name>
</gene>
<reference evidence="1" key="1">
    <citation type="submission" date="2022-11" db="EMBL/GenBank/DDBJ databases">
        <authorList>
            <person name="Hyden B.L."/>
            <person name="Feng K."/>
            <person name="Yates T."/>
            <person name="Jawdy S."/>
            <person name="Smart L.B."/>
            <person name="Muchero W."/>
        </authorList>
    </citation>
    <scope>NUCLEOTIDE SEQUENCE</scope>
    <source>
        <tissue evidence="1">Shoot tip</tissue>
    </source>
</reference>
<dbReference type="OrthoDB" id="4062651at2759"/>
<accession>A0A9Q0VVJ6</accession>
<organism evidence="1 2">
    <name type="scientific">Salix purpurea</name>
    <name type="common">Purple osier willow</name>
    <dbReference type="NCBI Taxonomy" id="77065"/>
    <lineage>
        <taxon>Eukaryota</taxon>
        <taxon>Viridiplantae</taxon>
        <taxon>Streptophyta</taxon>
        <taxon>Embryophyta</taxon>
        <taxon>Tracheophyta</taxon>
        <taxon>Spermatophyta</taxon>
        <taxon>Magnoliopsida</taxon>
        <taxon>eudicotyledons</taxon>
        <taxon>Gunneridae</taxon>
        <taxon>Pentapetalae</taxon>
        <taxon>rosids</taxon>
        <taxon>fabids</taxon>
        <taxon>Malpighiales</taxon>
        <taxon>Salicaceae</taxon>
        <taxon>Saliceae</taxon>
        <taxon>Salix</taxon>
    </lineage>
</organism>
<dbReference type="AlphaFoldDB" id="A0A9Q0VVJ6"/>
<name>A0A9Q0VVJ6_SALPP</name>
<protein>
    <submittedName>
        <fullName evidence="1">Uncharacterized protein</fullName>
    </submittedName>
</protein>
<reference evidence="1" key="2">
    <citation type="journal article" date="2023" name="Int. J. Mol. Sci.">
        <title>De Novo Assembly and Annotation of 11 Diverse Shrub Willow (Salix) Genomes Reveals Novel Gene Organization in Sex-Linked Regions.</title>
        <authorList>
            <person name="Hyden B."/>
            <person name="Feng K."/>
            <person name="Yates T.B."/>
            <person name="Jawdy S."/>
            <person name="Cereghino C."/>
            <person name="Smart L.B."/>
            <person name="Muchero W."/>
        </authorList>
    </citation>
    <scope>NUCLEOTIDE SEQUENCE</scope>
    <source>
        <tissue evidence="1">Shoot tip</tissue>
    </source>
</reference>
<dbReference type="Proteomes" id="UP001151532">
    <property type="component" value="Chromosome 16"/>
</dbReference>
<comment type="caution">
    <text evidence="1">The sequence shown here is derived from an EMBL/GenBank/DDBJ whole genome shotgun (WGS) entry which is preliminary data.</text>
</comment>
<evidence type="ECO:0000313" key="1">
    <source>
        <dbReference type="EMBL" id="KAJ6755512.1"/>
    </source>
</evidence>
<keyword evidence="2" id="KW-1185">Reference proteome</keyword>